<dbReference type="CDD" id="cd08562">
    <property type="entry name" value="GDPD_EcUgpQ_like"/>
    <property type="match status" value="1"/>
</dbReference>
<dbReference type="InterPro" id="IPR017946">
    <property type="entry name" value="PLC-like_Pdiesterase_TIM-brl"/>
</dbReference>
<dbReference type="EMBL" id="QYUQ01000002">
    <property type="protein sequence ID" value="RJG04606.1"/>
    <property type="molecule type" value="Genomic_DNA"/>
</dbReference>
<organism evidence="2 3">
    <name type="scientific">Noviherbaspirillum sedimenti</name>
    <dbReference type="NCBI Taxonomy" id="2320865"/>
    <lineage>
        <taxon>Bacteria</taxon>
        <taxon>Pseudomonadati</taxon>
        <taxon>Pseudomonadota</taxon>
        <taxon>Betaproteobacteria</taxon>
        <taxon>Burkholderiales</taxon>
        <taxon>Oxalobacteraceae</taxon>
        <taxon>Noviherbaspirillum</taxon>
    </lineage>
</organism>
<accession>A0A3A3GQH5</accession>
<dbReference type="PROSITE" id="PS51704">
    <property type="entry name" value="GP_PDE"/>
    <property type="match status" value="1"/>
</dbReference>
<name>A0A3A3GQH5_9BURK</name>
<dbReference type="Gene3D" id="3.20.20.190">
    <property type="entry name" value="Phosphatidylinositol (PI) phosphodiesterase"/>
    <property type="match status" value="1"/>
</dbReference>
<dbReference type="AlphaFoldDB" id="A0A3A3GQH5"/>
<evidence type="ECO:0000313" key="3">
    <source>
        <dbReference type="Proteomes" id="UP000266327"/>
    </source>
</evidence>
<keyword evidence="3" id="KW-1185">Reference proteome</keyword>
<dbReference type="PANTHER" id="PTHR46211:SF1">
    <property type="entry name" value="GLYCEROPHOSPHODIESTER PHOSPHODIESTERASE, CYTOPLASMIC"/>
    <property type="match status" value="1"/>
</dbReference>
<dbReference type="InterPro" id="IPR030395">
    <property type="entry name" value="GP_PDE_dom"/>
</dbReference>
<proteinExistence type="predicted"/>
<dbReference type="Pfam" id="PF03009">
    <property type="entry name" value="GDPD"/>
    <property type="match status" value="1"/>
</dbReference>
<feature type="domain" description="GP-PDE" evidence="1">
    <location>
        <begin position="5"/>
        <end position="266"/>
    </location>
</feature>
<dbReference type="GO" id="GO:0006629">
    <property type="term" value="P:lipid metabolic process"/>
    <property type="evidence" value="ECO:0007669"/>
    <property type="project" value="InterPro"/>
</dbReference>
<dbReference type="EC" id="3.1.4.46" evidence="2"/>
<evidence type="ECO:0000259" key="1">
    <source>
        <dbReference type="PROSITE" id="PS51704"/>
    </source>
</evidence>
<reference evidence="3" key="1">
    <citation type="submission" date="2018-09" db="EMBL/GenBank/DDBJ databases">
        <authorList>
            <person name="Zhu H."/>
        </authorList>
    </citation>
    <scope>NUCLEOTIDE SEQUENCE [LARGE SCALE GENOMIC DNA]</scope>
    <source>
        <strain evidence="3">K1S02-23</strain>
    </source>
</reference>
<sequence>MWPYPEIVAHRGGGALAPENTIAALRCGLAYGFHAVEFDVMLAGDGIPVVLHDEMLGRTVAGNGKVPDFTAADLMRMDAGAWFSPAFAGETVPSYAQVFHFCLAHGIWMNVEIKPAPGFETATGRTVAALTAQWLADAAAGVAAGVAGASGRPDAAALASGWPAPLLSSFSHDALLAAQAAAPGLARACLFDVVPDDWRQRLAEVGAVALHTNHEKLTPQLAAAVKAAGYGLFCYTVNEPARAREIRVWGVDAFCTDRIDLIGADFR</sequence>
<gene>
    <name evidence="2" type="primary">ugpQ</name>
    <name evidence="2" type="ORF">D3878_22100</name>
</gene>
<comment type="caution">
    <text evidence="2">The sequence shown here is derived from an EMBL/GenBank/DDBJ whole genome shotgun (WGS) entry which is preliminary data.</text>
</comment>
<protein>
    <submittedName>
        <fullName evidence="2">Glycerophosphodiester phosphodiesterase</fullName>
        <ecNumber evidence="2">3.1.4.46</ecNumber>
    </submittedName>
</protein>
<dbReference type="GO" id="GO:0008889">
    <property type="term" value="F:glycerophosphodiester phosphodiesterase activity"/>
    <property type="evidence" value="ECO:0007669"/>
    <property type="project" value="UniProtKB-EC"/>
</dbReference>
<dbReference type="OrthoDB" id="9795622at2"/>
<dbReference type="RefSeq" id="WP_119788083.1">
    <property type="nucleotide sequence ID" value="NZ_QYUQ01000002.1"/>
</dbReference>
<keyword evidence="2" id="KW-0378">Hydrolase</keyword>
<dbReference type="Proteomes" id="UP000266327">
    <property type="component" value="Unassembled WGS sequence"/>
</dbReference>
<dbReference type="SUPFAM" id="SSF51695">
    <property type="entry name" value="PLC-like phosphodiesterases"/>
    <property type="match status" value="1"/>
</dbReference>
<dbReference type="PANTHER" id="PTHR46211">
    <property type="entry name" value="GLYCEROPHOSPHORYL DIESTER PHOSPHODIESTERASE"/>
    <property type="match status" value="1"/>
</dbReference>
<evidence type="ECO:0000313" key="2">
    <source>
        <dbReference type="EMBL" id="RJG04606.1"/>
    </source>
</evidence>